<feature type="domain" description="Amine oxidase" evidence="4">
    <location>
        <begin position="17"/>
        <end position="460"/>
    </location>
</feature>
<evidence type="ECO:0000313" key="6">
    <source>
        <dbReference type="Proteomes" id="UP001595975"/>
    </source>
</evidence>
<evidence type="ECO:0000259" key="4">
    <source>
        <dbReference type="Pfam" id="PF01593"/>
    </source>
</evidence>
<protein>
    <submittedName>
        <fullName evidence="5">Flavin monoamine oxidase family protein</fullName>
    </submittedName>
</protein>
<name>A0ABW0X6J6_9ACTN</name>
<evidence type="ECO:0000256" key="1">
    <source>
        <dbReference type="ARBA" id="ARBA00001974"/>
    </source>
</evidence>
<dbReference type="InterPro" id="IPR001613">
    <property type="entry name" value="Flavin_amine_oxidase"/>
</dbReference>
<organism evidence="5 6">
    <name type="scientific">Kitasatospora misakiensis</name>
    <dbReference type="NCBI Taxonomy" id="67330"/>
    <lineage>
        <taxon>Bacteria</taxon>
        <taxon>Bacillati</taxon>
        <taxon>Actinomycetota</taxon>
        <taxon>Actinomycetes</taxon>
        <taxon>Kitasatosporales</taxon>
        <taxon>Streptomycetaceae</taxon>
        <taxon>Kitasatospora</taxon>
    </lineage>
</organism>
<dbReference type="Proteomes" id="UP001595975">
    <property type="component" value="Unassembled WGS sequence"/>
</dbReference>
<dbReference type="RefSeq" id="WP_380227070.1">
    <property type="nucleotide sequence ID" value="NZ_JBHSOF010000027.1"/>
</dbReference>
<evidence type="ECO:0000256" key="2">
    <source>
        <dbReference type="ARBA" id="ARBA00005995"/>
    </source>
</evidence>
<dbReference type="Gene3D" id="1.10.405.10">
    <property type="entry name" value="Guanine Nucleotide Dissociation Inhibitor, domain 1"/>
    <property type="match status" value="1"/>
</dbReference>
<reference evidence="6" key="1">
    <citation type="journal article" date="2019" name="Int. J. Syst. Evol. Microbiol.">
        <title>The Global Catalogue of Microorganisms (GCM) 10K type strain sequencing project: providing services to taxonomists for standard genome sequencing and annotation.</title>
        <authorList>
            <consortium name="The Broad Institute Genomics Platform"/>
            <consortium name="The Broad Institute Genome Sequencing Center for Infectious Disease"/>
            <person name="Wu L."/>
            <person name="Ma J."/>
        </authorList>
    </citation>
    <scope>NUCLEOTIDE SEQUENCE [LARGE SCALE GENOMIC DNA]</scope>
    <source>
        <strain evidence="6">CGMCC 4.1437</strain>
    </source>
</reference>
<keyword evidence="3" id="KW-0560">Oxidoreductase</keyword>
<dbReference type="InterPro" id="IPR036188">
    <property type="entry name" value="FAD/NAD-bd_sf"/>
</dbReference>
<gene>
    <name evidence="5" type="ORF">ACFP3U_20650</name>
</gene>
<dbReference type="Gene3D" id="3.90.660.10">
    <property type="match status" value="1"/>
</dbReference>
<evidence type="ECO:0000256" key="3">
    <source>
        <dbReference type="ARBA" id="ARBA00023002"/>
    </source>
</evidence>
<comment type="cofactor">
    <cofactor evidence="1">
        <name>FAD</name>
        <dbReference type="ChEBI" id="CHEBI:57692"/>
    </cofactor>
</comment>
<dbReference type="Pfam" id="PF01593">
    <property type="entry name" value="Amino_oxidase"/>
    <property type="match status" value="1"/>
</dbReference>
<sequence length="464" mass="48254">MSGRTRAGSAVVVGGGLAGLTAAEGLAARGVEVTVLEARERVGGRTHGIEVAPGARIDAGAAYLGGKHTELLALIKDLDLSTAPTTMLGASRFAIGPVSDSSSDGELATRDGRFPPLNAVALGDLFDRLAELTAAVRPDAPWLTPDAERLDTLTAAEWAERHLTHPDARLFFPLFLGEMMAADPGEVSVLHMAFYLRSGGGLRYLNAFEGGAQQDRVAGGAHQLCERLAARLTARRPGAVRLGEAVRSVVQDGAGVTVHTHAGAAYRADVAVVALPPLLAEGLDLGPVRPAPRAGGRTGRGCAVKVNLVYPSPVWREHGLSGWSVNARGPLLSTVDDSPADAPAGSAVGVLTGFVTGAEAHRYAALEPGEQRATAVAQAASLFPMLPEPIGFHVTDWVNEPYSKGCYAALFGPGDWLRLGPTLTAPHGRVHWAGTESSTEFFGLLEGAIRSGHRVVAEILDAEG</sequence>
<dbReference type="PANTHER" id="PTHR43563:SF1">
    <property type="entry name" value="AMINE OXIDASE [FLAVIN-CONTAINING] B"/>
    <property type="match status" value="1"/>
</dbReference>
<dbReference type="PRINTS" id="PR00757">
    <property type="entry name" value="AMINEOXDASEF"/>
</dbReference>
<comment type="caution">
    <text evidence="5">The sequence shown here is derived from an EMBL/GenBank/DDBJ whole genome shotgun (WGS) entry which is preliminary data.</text>
</comment>
<dbReference type="SUPFAM" id="SSF51905">
    <property type="entry name" value="FAD/NAD(P)-binding domain"/>
    <property type="match status" value="1"/>
</dbReference>
<dbReference type="PANTHER" id="PTHR43563">
    <property type="entry name" value="AMINE OXIDASE"/>
    <property type="match status" value="1"/>
</dbReference>
<dbReference type="Gene3D" id="3.50.50.60">
    <property type="entry name" value="FAD/NAD(P)-binding domain"/>
    <property type="match status" value="1"/>
</dbReference>
<dbReference type="InterPro" id="IPR050703">
    <property type="entry name" value="Flavin_MAO"/>
</dbReference>
<dbReference type="SUPFAM" id="SSF54373">
    <property type="entry name" value="FAD-linked reductases, C-terminal domain"/>
    <property type="match status" value="1"/>
</dbReference>
<dbReference type="EMBL" id="JBHSOF010000027">
    <property type="protein sequence ID" value="MFC5665378.1"/>
    <property type="molecule type" value="Genomic_DNA"/>
</dbReference>
<accession>A0ABW0X6J6</accession>
<proteinExistence type="inferred from homology"/>
<comment type="similarity">
    <text evidence="2">Belongs to the flavin monoamine oxidase family.</text>
</comment>
<dbReference type="InterPro" id="IPR002937">
    <property type="entry name" value="Amino_oxidase"/>
</dbReference>
<evidence type="ECO:0000313" key="5">
    <source>
        <dbReference type="EMBL" id="MFC5665378.1"/>
    </source>
</evidence>
<keyword evidence="6" id="KW-1185">Reference proteome</keyword>